<organism evidence="2 3">
    <name type="scientific">Actinoplanes friuliensis DSM 7358</name>
    <dbReference type="NCBI Taxonomy" id="1246995"/>
    <lineage>
        <taxon>Bacteria</taxon>
        <taxon>Bacillati</taxon>
        <taxon>Actinomycetota</taxon>
        <taxon>Actinomycetes</taxon>
        <taxon>Micromonosporales</taxon>
        <taxon>Micromonosporaceae</taxon>
        <taxon>Actinoplanes</taxon>
    </lineage>
</organism>
<evidence type="ECO:0000313" key="3">
    <source>
        <dbReference type="Proteomes" id="UP000017746"/>
    </source>
</evidence>
<evidence type="ECO:0000259" key="1">
    <source>
        <dbReference type="PROSITE" id="PS51340"/>
    </source>
</evidence>
<dbReference type="Proteomes" id="UP000017746">
    <property type="component" value="Chromosome"/>
</dbReference>
<feature type="domain" description="MOSC" evidence="1">
    <location>
        <begin position="114"/>
        <end position="267"/>
    </location>
</feature>
<dbReference type="RefSeq" id="WP_023357939.1">
    <property type="nucleotide sequence ID" value="NC_022657.1"/>
</dbReference>
<dbReference type="HOGENOM" id="CLU_028286_4_0_11"/>
<dbReference type="InterPro" id="IPR005302">
    <property type="entry name" value="MoCF_Sase_C"/>
</dbReference>
<name>U5VTK7_9ACTN</name>
<accession>U5VTK7</accession>
<dbReference type="Pfam" id="PF03476">
    <property type="entry name" value="MOSC_N"/>
    <property type="match status" value="1"/>
</dbReference>
<dbReference type="EMBL" id="CP006272">
    <property type="protein sequence ID" value="AGZ38996.1"/>
    <property type="molecule type" value="Genomic_DNA"/>
</dbReference>
<dbReference type="STRING" id="1246995.AFR_03535"/>
<proteinExistence type="predicted"/>
<protein>
    <recommendedName>
        <fullName evidence="1">MOSC domain-containing protein</fullName>
    </recommendedName>
</protein>
<dbReference type="Pfam" id="PF03473">
    <property type="entry name" value="MOSC"/>
    <property type="match status" value="1"/>
</dbReference>
<reference evidence="2 3" key="1">
    <citation type="journal article" date="2014" name="J. Biotechnol.">
        <title>Complete genome sequence of the actinobacterium Actinoplanes friuliensis HAG 010964, producer of the lipopeptide antibiotic friulimycin.</title>
        <authorList>
            <person name="Ruckert C."/>
            <person name="Szczepanowski R."/>
            <person name="Albersmeier A."/>
            <person name="Goesmann A."/>
            <person name="Fischer N."/>
            <person name="Steinkamper A."/>
            <person name="Puhler A."/>
            <person name="Biener R."/>
            <person name="Schwartz D."/>
            <person name="Kalinowski J."/>
        </authorList>
    </citation>
    <scope>NUCLEOTIDE SEQUENCE [LARGE SCALE GENOMIC DNA]</scope>
    <source>
        <strain evidence="2 3">DSM 7358</strain>
    </source>
</reference>
<dbReference type="GO" id="GO:0030170">
    <property type="term" value="F:pyridoxal phosphate binding"/>
    <property type="evidence" value="ECO:0007669"/>
    <property type="project" value="InterPro"/>
</dbReference>
<dbReference type="AlphaFoldDB" id="U5VTK7"/>
<dbReference type="PATRIC" id="fig|1246995.3.peg.711"/>
<gene>
    <name evidence="2" type="ORF">AFR_03535</name>
</gene>
<dbReference type="KEGG" id="afs:AFR_03535"/>
<dbReference type="GO" id="GO:0030151">
    <property type="term" value="F:molybdenum ion binding"/>
    <property type="evidence" value="ECO:0007669"/>
    <property type="project" value="InterPro"/>
</dbReference>
<evidence type="ECO:0000313" key="2">
    <source>
        <dbReference type="EMBL" id="AGZ38996.1"/>
    </source>
</evidence>
<dbReference type="GO" id="GO:0003824">
    <property type="term" value="F:catalytic activity"/>
    <property type="evidence" value="ECO:0007669"/>
    <property type="project" value="InterPro"/>
</dbReference>
<dbReference type="OrthoDB" id="9793178at2"/>
<dbReference type="InterPro" id="IPR005303">
    <property type="entry name" value="MOCOS_middle"/>
</dbReference>
<dbReference type="eggNOG" id="COG3217">
    <property type="taxonomic scope" value="Bacteria"/>
</dbReference>
<dbReference type="PROSITE" id="PS51340">
    <property type="entry name" value="MOSC"/>
    <property type="match status" value="1"/>
</dbReference>
<dbReference type="InterPro" id="IPR011037">
    <property type="entry name" value="Pyrv_Knase-like_insert_dom_sf"/>
</dbReference>
<dbReference type="Gene3D" id="2.40.33.20">
    <property type="entry name" value="PK beta-barrel domain-like"/>
    <property type="match status" value="1"/>
</dbReference>
<dbReference type="SUPFAM" id="SSF50800">
    <property type="entry name" value="PK beta-barrel domain-like"/>
    <property type="match status" value="1"/>
</dbReference>
<keyword evidence="3" id="KW-1185">Reference proteome</keyword>
<sequence>MKLVALRRYPLKSALGEHLDAADVEPTGLLGDRTWACVDVSDGTIGSAKHPRRWGNLLEVATELHGSELTLRIAGRAHRAGSAEADAALSELVGRPVRLTQEAHAGAQLHRVASDVDGMIPEWTPDLRAGDESVSDVGGIARVGRFTDFGAIHLLTTGALARLGERLGGTAVADARFRANLILEAPDDPAPGDELRLGDVVLRIVMPTPRCVIPGLGQAGIPADRALLSTLARHYRRPVADFGRGACFGVYADVVQPGRLQLDQIAH</sequence>